<evidence type="ECO:0008006" key="4">
    <source>
        <dbReference type="Google" id="ProtNLM"/>
    </source>
</evidence>
<organism evidence="2 3">
    <name type="scientific">Coccomyxa subellipsoidea (strain C-169)</name>
    <name type="common">Green microalga</name>
    <dbReference type="NCBI Taxonomy" id="574566"/>
    <lineage>
        <taxon>Eukaryota</taxon>
        <taxon>Viridiplantae</taxon>
        <taxon>Chlorophyta</taxon>
        <taxon>core chlorophytes</taxon>
        <taxon>Trebouxiophyceae</taxon>
        <taxon>Trebouxiophyceae incertae sedis</taxon>
        <taxon>Coccomyxaceae</taxon>
        <taxon>Coccomyxa</taxon>
        <taxon>Coccomyxa subellipsoidea</taxon>
    </lineage>
</organism>
<sequence length="1125" mass="116697">MSQLDFKAFKQAGAKVKTLVFHPVQPWLAYADVNQAITVWDWSSQQVVWEVQLSGADEGALQDAMLQRLAEKETGYYGKAGIPRPGATSKGAAPGAVKDLQFLDTEACYWQLALQNSMQYRAHSKAGIPHLGRVRGLKGHRWLIAACETKILMTDLVSRATREVPRAVLDGRAPTSLAFLYKCSPLLLGYGAGDNNSQAIITPVIAVGTSAGVVYLISVSTLQVYAKLTGAHKSAVTKLLVLGGREQGGPDMLLSCSADGTVAVWEPSATAPQGPDKEISAKVTFKAHDGAVLTMQLFQVNQGSPDPGPLRLITSGDDKRVAVWAAWTWKEEARTRPFIKGAADSLAFSPRAGAATGAEPCIVLASGERAALWGLYPTSRQLEAKEVASLESLVPAGQKKAPKVYAVACHPLLPHLIAVGANTGVGLLSFDPHVQLPFAAFPLIAPSPADLDSPRASAASASASDYRGCGYAFATDSQLWHVAYRPGWSDGPSGRQLTADLKSKRSVASFGPHGRAEVAMSWDGAHCSVVWPGEAEYAVYATESLASKAPWRQIARGSGVSLAWASASSTFAVLHIPKAAAPELMRRSKKKSKAKEEEAAAAAAAAAASAAAAANTEVKVYRGEDGGAVKEVCSNVIMGSDRPTSLHGGAVLGVGFDKKIRPGHRRGQTMRWYSWKTYGGIGGVMVEPRWVSWAPDASVAVLAYEDTLVFCRTQPSFSAFASLPLKDATSGAWHSHQLYVTTPSSVHCVMVAGGAGATAPHLEAAAAGDAVAALPAETLRCAGPAAAVGVREGVLWLLDARGQPFVLPVSHAGLRARSLALAGAPAAARSIAEQGLWQGNHDGLAAFLAATGPAALPDAAALSGLSLRAELRLCRGAGQLRRALACLTAMAAGASERSALTGLPCWRGSDSFMRPSTAAGRLSPQMRPSLSPEGAQAADFLSLDSIPATSGASPEGEEAVDWDAGMGSAAGGEASSESDMPVSSGSIPGVAEEALLLAEAAEGSKQSHRGIAAAALRIAAQHVGGLPEERLPALVARLMRAGLLQEALAAAGNAPEQLLPLVAALSGPSPAIPAALEAAGLVPQAAIYTHAWRAGNMLTATSVWGERLSSAAGHGHNVSVAPPVQ</sequence>
<feature type="region of interest" description="Disordered" evidence="1">
    <location>
        <begin position="946"/>
        <end position="986"/>
    </location>
</feature>
<dbReference type="GeneID" id="17037018"/>
<protein>
    <recommendedName>
        <fullName evidence="4">WD40 repeat-like protein</fullName>
    </recommendedName>
</protein>
<dbReference type="PANTHER" id="PTHR45521:SF2">
    <property type="entry name" value="TRANSDUCIN_WD40 REPEAT-LIKE SUPERFAMILY PROTEIN"/>
    <property type="match status" value="1"/>
</dbReference>
<dbReference type="EMBL" id="AGSI01000020">
    <property type="protein sequence ID" value="EIE19088.1"/>
    <property type="molecule type" value="Genomic_DNA"/>
</dbReference>
<dbReference type="InterPro" id="IPR015943">
    <property type="entry name" value="WD40/YVTN_repeat-like_dom_sf"/>
</dbReference>
<dbReference type="Proteomes" id="UP000007264">
    <property type="component" value="Unassembled WGS sequence"/>
</dbReference>
<evidence type="ECO:0000313" key="2">
    <source>
        <dbReference type="EMBL" id="EIE19088.1"/>
    </source>
</evidence>
<dbReference type="InterPro" id="IPR036322">
    <property type="entry name" value="WD40_repeat_dom_sf"/>
</dbReference>
<dbReference type="eggNOG" id="ENOG502QTTC">
    <property type="taxonomic scope" value="Eukaryota"/>
</dbReference>
<dbReference type="AlphaFoldDB" id="I0YL19"/>
<dbReference type="OrthoDB" id="509637at2759"/>
<name>I0YL19_COCSC</name>
<proteinExistence type="predicted"/>
<dbReference type="PANTHER" id="PTHR45521">
    <property type="entry name" value="TSET COMPLEX MEMBER TSTF"/>
    <property type="match status" value="1"/>
</dbReference>
<dbReference type="SMART" id="SM00320">
    <property type="entry name" value="WD40"/>
    <property type="match status" value="3"/>
</dbReference>
<gene>
    <name evidence="2" type="ORF">COCSUDRAFT_44868</name>
</gene>
<keyword evidence="3" id="KW-1185">Reference proteome</keyword>
<comment type="caution">
    <text evidence="2">The sequence shown here is derived from an EMBL/GenBank/DDBJ whole genome shotgun (WGS) entry which is preliminary data.</text>
</comment>
<accession>I0YL19</accession>
<dbReference type="SUPFAM" id="SSF50978">
    <property type="entry name" value="WD40 repeat-like"/>
    <property type="match status" value="1"/>
</dbReference>
<feature type="compositionally biased region" description="Low complexity" evidence="1">
    <location>
        <begin position="963"/>
        <end position="980"/>
    </location>
</feature>
<reference evidence="2 3" key="1">
    <citation type="journal article" date="2012" name="Genome Biol.">
        <title>The genome of the polar eukaryotic microalga coccomyxa subellipsoidea reveals traits of cold adaptation.</title>
        <authorList>
            <person name="Blanc G."/>
            <person name="Agarkova I."/>
            <person name="Grimwood J."/>
            <person name="Kuo A."/>
            <person name="Brueggeman A."/>
            <person name="Dunigan D."/>
            <person name="Gurnon J."/>
            <person name="Ladunga I."/>
            <person name="Lindquist E."/>
            <person name="Lucas S."/>
            <person name="Pangilinan J."/>
            <person name="Proschold T."/>
            <person name="Salamov A."/>
            <person name="Schmutz J."/>
            <person name="Weeks D."/>
            <person name="Yamada T."/>
            <person name="Claverie J.M."/>
            <person name="Grigoriev I."/>
            <person name="Van Etten J."/>
            <person name="Lomsadze A."/>
            <person name="Borodovsky M."/>
        </authorList>
    </citation>
    <scope>NUCLEOTIDE SEQUENCE [LARGE SCALE GENOMIC DNA]</scope>
    <source>
        <strain evidence="2 3">C-169</strain>
    </source>
</reference>
<evidence type="ECO:0000256" key="1">
    <source>
        <dbReference type="SAM" id="MobiDB-lite"/>
    </source>
</evidence>
<dbReference type="RefSeq" id="XP_005643632.1">
    <property type="nucleotide sequence ID" value="XM_005643575.1"/>
</dbReference>
<dbReference type="STRING" id="574566.I0YL19"/>
<dbReference type="KEGG" id="csl:COCSUDRAFT_44868"/>
<dbReference type="InterPro" id="IPR001680">
    <property type="entry name" value="WD40_rpt"/>
</dbReference>
<dbReference type="Gene3D" id="2.130.10.10">
    <property type="entry name" value="YVTN repeat-like/Quinoprotein amine dehydrogenase"/>
    <property type="match status" value="2"/>
</dbReference>
<dbReference type="InterPro" id="IPR053290">
    <property type="entry name" value="TSET_complex_member"/>
</dbReference>
<evidence type="ECO:0000313" key="3">
    <source>
        <dbReference type="Proteomes" id="UP000007264"/>
    </source>
</evidence>